<accession>A0A7E4UTW5</accession>
<keyword evidence="2 4" id="KW-0342">GTP-binding</keyword>
<dbReference type="GO" id="GO:0005525">
    <property type="term" value="F:GTP binding"/>
    <property type="evidence" value="ECO:0007669"/>
    <property type="project" value="UniProtKB-KW"/>
</dbReference>
<dbReference type="GO" id="GO:0001664">
    <property type="term" value="F:G protein-coupled receptor binding"/>
    <property type="evidence" value="ECO:0007669"/>
    <property type="project" value="TreeGrafter"/>
</dbReference>
<sequence>MGQLCGKKDYSPDGVSERKPRKNYEVVRFFMAGRGSAGKSTIIRHLKYLCTKNSSYKYCNEDWTEANPNDSDDDLWKRTIRASIIKALDVFIKEAANEKLELATESLKEFAATIENLAEDEGEIENLDLTEDFTTHLLELLEDPAIVGARNLKNKLSGNIALFDGLNYFLEPEKLKEVFAPEYVASEPDRVHGRLPTTGVHRYYFMLNRIRIEIYDSGGQASEVQKIFNHLTKWNTGAVSKRNFILFVASLADYNVPHPSLEKETMLNDAAAFMHLLLNNDHTRHCGLLIFFNKKDRFLEKMADPACRDDIKYIQGLSEDEVKKYVEKGRFREHVMINAASKPFVDYLRSEHSDINSYSRDTCAIDPNIMNTFYEVIRKEILNETISSVLP</sequence>
<dbReference type="GO" id="GO:0005834">
    <property type="term" value="C:heterotrimeric G-protein complex"/>
    <property type="evidence" value="ECO:0007669"/>
    <property type="project" value="TreeGrafter"/>
</dbReference>
<dbReference type="Pfam" id="PF00503">
    <property type="entry name" value="G-alpha"/>
    <property type="match status" value="1"/>
</dbReference>
<dbReference type="PANTHER" id="PTHR10218:SF194">
    <property type="entry name" value="G PROTEIN, ALPHA SUBUNIT"/>
    <property type="match status" value="1"/>
</dbReference>
<dbReference type="GO" id="GO:0007606">
    <property type="term" value="P:sensory perception of chemical stimulus"/>
    <property type="evidence" value="ECO:0007669"/>
    <property type="project" value="TreeGrafter"/>
</dbReference>
<name>A0A7E4UTW5_PANRE</name>
<dbReference type="GO" id="GO:0046872">
    <property type="term" value="F:metal ion binding"/>
    <property type="evidence" value="ECO:0007669"/>
    <property type="project" value="UniProtKB-KW"/>
</dbReference>
<dbReference type="PRINTS" id="PR00318">
    <property type="entry name" value="GPROTEINA"/>
</dbReference>
<evidence type="ECO:0000256" key="3">
    <source>
        <dbReference type="ARBA" id="ARBA00023224"/>
    </source>
</evidence>
<keyword evidence="7" id="KW-1185">Reference proteome</keyword>
<dbReference type="Gene3D" id="3.40.50.300">
    <property type="entry name" value="P-loop containing nucleotide triphosphate hydrolases"/>
    <property type="match status" value="1"/>
</dbReference>
<feature type="coiled-coil region" evidence="6">
    <location>
        <begin position="93"/>
        <end position="120"/>
    </location>
</feature>
<evidence type="ECO:0000256" key="5">
    <source>
        <dbReference type="PIRSR" id="PIRSR601019-2"/>
    </source>
</evidence>
<dbReference type="AlphaFoldDB" id="A0A7E4UTW5"/>
<evidence type="ECO:0000256" key="1">
    <source>
        <dbReference type="ARBA" id="ARBA00022741"/>
    </source>
</evidence>
<dbReference type="SMART" id="SM00275">
    <property type="entry name" value="G_alpha"/>
    <property type="match status" value="1"/>
</dbReference>
<keyword evidence="3" id="KW-0807">Transducer</keyword>
<keyword evidence="6" id="KW-0175">Coiled coil</keyword>
<evidence type="ECO:0000256" key="2">
    <source>
        <dbReference type="ARBA" id="ARBA00023134"/>
    </source>
</evidence>
<dbReference type="GO" id="GO:0005737">
    <property type="term" value="C:cytoplasm"/>
    <property type="evidence" value="ECO:0007669"/>
    <property type="project" value="TreeGrafter"/>
</dbReference>
<evidence type="ECO:0000256" key="4">
    <source>
        <dbReference type="PIRSR" id="PIRSR601019-1"/>
    </source>
</evidence>
<dbReference type="PANTHER" id="PTHR10218">
    <property type="entry name" value="GTP-BINDING PROTEIN ALPHA SUBUNIT"/>
    <property type="match status" value="1"/>
</dbReference>
<reference evidence="8" key="2">
    <citation type="submission" date="2020-10" db="UniProtKB">
        <authorList>
            <consortium name="WormBaseParasite"/>
        </authorList>
    </citation>
    <scope>IDENTIFICATION</scope>
</reference>
<keyword evidence="5" id="KW-0479">Metal-binding</keyword>
<dbReference type="GO" id="GO:0031683">
    <property type="term" value="F:G-protein beta/gamma-subunit complex binding"/>
    <property type="evidence" value="ECO:0007669"/>
    <property type="project" value="InterPro"/>
</dbReference>
<dbReference type="InterPro" id="IPR011025">
    <property type="entry name" value="GproteinA_insert"/>
</dbReference>
<dbReference type="SUPFAM" id="SSF52540">
    <property type="entry name" value="P-loop containing nucleoside triphosphate hydrolases"/>
    <property type="match status" value="1"/>
</dbReference>
<keyword evidence="5" id="KW-0460">Magnesium</keyword>
<feature type="binding site" evidence="5">
    <location>
        <position position="40"/>
    </location>
    <ligand>
        <name>Mg(2+)</name>
        <dbReference type="ChEBI" id="CHEBI:18420"/>
    </ligand>
</feature>
<dbReference type="GO" id="GO:0007191">
    <property type="term" value="P:adenylate cyclase-activating dopamine receptor signaling pathway"/>
    <property type="evidence" value="ECO:0007669"/>
    <property type="project" value="TreeGrafter"/>
</dbReference>
<protein>
    <submittedName>
        <fullName evidence="8">G-protein alpha subunit</fullName>
    </submittedName>
</protein>
<feature type="binding site" evidence="5">
    <location>
        <position position="197"/>
    </location>
    <ligand>
        <name>Mg(2+)</name>
        <dbReference type="ChEBI" id="CHEBI:18420"/>
    </ligand>
</feature>
<dbReference type="Proteomes" id="UP000492821">
    <property type="component" value="Unassembled WGS sequence"/>
</dbReference>
<evidence type="ECO:0000313" key="8">
    <source>
        <dbReference type="WBParaSite" id="Pan_g12453.t1"/>
    </source>
</evidence>
<reference evidence="7" key="1">
    <citation type="journal article" date="2013" name="Genetics">
        <title>The draft genome and transcriptome of Panagrellus redivivus are shaped by the harsh demands of a free-living lifestyle.</title>
        <authorList>
            <person name="Srinivasan J."/>
            <person name="Dillman A.R."/>
            <person name="Macchietto M.G."/>
            <person name="Heikkinen L."/>
            <person name="Lakso M."/>
            <person name="Fracchia K.M."/>
            <person name="Antoshechkin I."/>
            <person name="Mortazavi A."/>
            <person name="Wong G."/>
            <person name="Sternberg P.W."/>
        </authorList>
    </citation>
    <scope>NUCLEOTIDE SEQUENCE [LARGE SCALE GENOMIC DNA]</scope>
    <source>
        <strain evidence="7">MT8872</strain>
    </source>
</reference>
<evidence type="ECO:0000313" key="7">
    <source>
        <dbReference type="Proteomes" id="UP000492821"/>
    </source>
</evidence>
<dbReference type="GO" id="GO:0003924">
    <property type="term" value="F:GTPase activity"/>
    <property type="evidence" value="ECO:0007669"/>
    <property type="project" value="InterPro"/>
</dbReference>
<dbReference type="InterPro" id="IPR027417">
    <property type="entry name" value="P-loop_NTPase"/>
</dbReference>
<dbReference type="PROSITE" id="PS51882">
    <property type="entry name" value="G_ALPHA"/>
    <property type="match status" value="1"/>
</dbReference>
<organism evidence="7 8">
    <name type="scientific">Panagrellus redivivus</name>
    <name type="common">Microworm</name>
    <dbReference type="NCBI Taxonomy" id="6233"/>
    <lineage>
        <taxon>Eukaryota</taxon>
        <taxon>Metazoa</taxon>
        <taxon>Ecdysozoa</taxon>
        <taxon>Nematoda</taxon>
        <taxon>Chromadorea</taxon>
        <taxon>Rhabditida</taxon>
        <taxon>Tylenchina</taxon>
        <taxon>Panagrolaimomorpha</taxon>
        <taxon>Panagrolaimoidea</taxon>
        <taxon>Panagrolaimidae</taxon>
        <taxon>Panagrellus</taxon>
    </lineage>
</organism>
<feature type="binding site" evidence="4">
    <location>
        <begin position="293"/>
        <end position="296"/>
    </location>
    <ligand>
        <name>GTP</name>
        <dbReference type="ChEBI" id="CHEBI:37565"/>
    </ligand>
</feature>
<dbReference type="InterPro" id="IPR001019">
    <property type="entry name" value="Gprotein_alpha_su"/>
</dbReference>
<feature type="binding site" evidence="4">
    <location>
        <begin position="216"/>
        <end position="220"/>
    </location>
    <ligand>
        <name>GTP</name>
        <dbReference type="ChEBI" id="CHEBI:37565"/>
    </ligand>
</feature>
<evidence type="ECO:0000256" key="6">
    <source>
        <dbReference type="SAM" id="Coils"/>
    </source>
</evidence>
<keyword evidence="1 4" id="KW-0547">Nucleotide-binding</keyword>
<dbReference type="WBParaSite" id="Pan_g12453.t1">
    <property type="protein sequence ID" value="Pan_g12453.t1"/>
    <property type="gene ID" value="Pan_g12453"/>
</dbReference>
<dbReference type="Gene3D" id="1.10.400.10">
    <property type="entry name" value="GI Alpha 1, domain 2-like"/>
    <property type="match status" value="1"/>
</dbReference>
<proteinExistence type="predicted"/>
<dbReference type="SUPFAM" id="SSF47895">
    <property type="entry name" value="Transducin (alpha subunit), insertion domain"/>
    <property type="match status" value="1"/>
</dbReference>